<dbReference type="AlphaFoldDB" id="A0A6J4U3C5"/>
<proteinExistence type="predicted"/>
<feature type="region of interest" description="Disordered" evidence="1">
    <location>
        <begin position="1"/>
        <end position="43"/>
    </location>
</feature>
<sequence length="229" mass="24407">ECRGGEPGPDEPARPVRAGGHRREDRDRRAAAGEHMDLGNHRRAQLAIAARDEGVRGVRARFVGGQGHRRVPRPPRQVRNPRGPAVRRGDRRMAAVHGRQDDRPGRHAVAADAGDERERGGRDRPAVRPAQHPGDRGVGDAVRGAVRHGMGDHAVVHGDRPVQQHQPRGGRAGDRGGAVRDRAGAVRGDSRRHRVQPADAQAESVRVAVGTAGGPVSWDVEPGIGVGGV</sequence>
<accession>A0A6J4U3C5</accession>
<feature type="region of interest" description="Disordered" evidence="1">
    <location>
        <begin position="160"/>
        <end position="205"/>
    </location>
</feature>
<feature type="compositionally biased region" description="Basic and acidic residues" evidence="1">
    <location>
        <begin position="171"/>
        <end position="184"/>
    </location>
</feature>
<feature type="compositionally biased region" description="Basic and acidic residues" evidence="1">
    <location>
        <begin position="21"/>
        <end position="40"/>
    </location>
</feature>
<dbReference type="EMBL" id="CADCVX010000648">
    <property type="protein sequence ID" value="CAA9539572.1"/>
    <property type="molecule type" value="Genomic_DNA"/>
</dbReference>
<reference evidence="2" key="1">
    <citation type="submission" date="2020-02" db="EMBL/GenBank/DDBJ databases">
        <authorList>
            <person name="Meier V. D."/>
        </authorList>
    </citation>
    <scope>NUCLEOTIDE SEQUENCE</scope>
    <source>
        <strain evidence="2">AVDCRST_MAG91</strain>
    </source>
</reference>
<organism evidence="2">
    <name type="scientific">uncultured Sphingomonadaceae bacterium</name>
    <dbReference type="NCBI Taxonomy" id="169976"/>
    <lineage>
        <taxon>Bacteria</taxon>
        <taxon>Pseudomonadati</taxon>
        <taxon>Pseudomonadota</taxon>
        <taxon>Alphaproteobacteria</taxon>
        <taxon>Sphingomonadales</taxon>
        <taxon>Sphingomonadaceae</taxon>
        <taxon>environmental samples</taxon>
    </lineage>
</organism>
<feature type="non-terminal residue" evidence="2">
    <location>
        <position position="1"/>
    </location>
</feature>
<protein>
    <submittedName>
        <fullName evidence="2">Tol-Pal system protein TolQ</fullName>
    </submittedName>
</protein>
<feature type="region of interest" description="Disordered" evidence="1">
    <location>
        <begin position="60"/>
        <end position="142"/>
    </location>
</feature>
<evidence type="ECO:0000313" key="2">
    <source>
        <dbReference type="EMBL" id="CAA9539572.1"/>
    </source>
</evidence>
<feature type="compositionally biased region" description="Basic and acidic residues" evidence="1">
    <location>
        <begin position="87"/>
        <end position="105"/>
    </location>
</feature>
<evidence type="ECO:0000256" key="1">
    <source>
        <dbReference type="SAM" id="MobiDB-lite"/>
    </source>
</evidence>
<feature type="non-terminal residue" evidence="2">
    <location>
        <position position="229"/>
    </location>
</feature>
<name>A0A6J4U3C5_9SPHN</name>
<feature type="compositionally biased region" description="Basic and acidic residues" evidence="1">
    <location>
        <begin position="114"/>
        <end position="126"/>
    </location>
</feature>
<gene>
    <name evidence="2" type="ORF">AVDCRST_MAG91-3717</name>
</gene>